<dbReference type="OrthoDB" id="880022at2"/>
<reference evidence="3 4" key="1">
    <citation type="submission" date="2019-11" db="EMBL/GenBank/DDBJ databases">
        <title>Draft genome sequence of Labilibaculum sp. strain SYP isolated from Black Sea.</title>
        <authorList>
            <person name="Yadav S."/>
            <person name="Villanueva L."/>
        </authorList>
    </citation>
    <scope>NUCLEOTIDE SEQUENCE [LARGE SCALE GENOMIC DNA]</scope>
    <source>
        <strain evidence="3 4">44</strain>
    </source>
</reference>
<dbReference type="Proteomes" id="UP000285951">
    <property type="component" value="Unassembled WGS sequence"/>
</dbReference>
<keyword evidence="1" id="KW-0732">Signal</keyword>
<dbReference type="RefSeq" id="WP_156197397.1">
    <property type="nucleotide sequence ID" value="NZ_QTZN02000078.1"/>
</dbReference>
<evidence type="ECO:0000313" key="2">
    <source>
        <dbReference type="EMBL" id="MUP40064.1"/>
    </source>
</evidence>
<reference evidence="2 5" key="2">
    <citation type="submission" date="2019-12" db="EMBL/GenBank/DDBJ databases">
        <title>Draft genome sequence of Labilibaculum sp. strain 44 isolated from deep waters of Black Sea.</title>
        <authorList>
            <person name="Yadav S."/>
            <person name="Villanueva L."/>
        </authorList>
    </citation>
    <scope>NUCLEOTIDE SEQUENCE [LARGE SCALE GENOMIC DNA]</scope>
    <source>
        <strain evidence="2 5">44</strain>
    </source>
</reference>
<proteinExistence type="predicted"/>
<comment type="caution">
    <text evidence="2">The sequence shown here is derived from an EMBL/GenBank/DDBJ whole genome shotgun (WGS) entry which is preliminary data.</text>
</comment>
<evidence type="ECO:0000313" key="3">
    <source>
        <dbReference type="EMBL" id="MVB09269.1"/>
    </source>
</evidence>
<protein>
    <submittedName>
        <fullName evidence="2">Uncharacterized protein</fullName>
    </submittedName>
</protein>
<dbReference type="EMBL" id="QTZN02000078">
    <property type="protein sequence ID" value="MVB09269.1"/>
    <property type="molecule type" value="Genomic_DNA"/>
</dbReference>
<feature type="signal peptide" evidence="1">
    <location>
        <begin position="1"/>
        <end position="18"/>
    </location>
</feature>
<accession>A0A7M4DBN5</accession>
<organism evidence="2 5">
    <name type="scientific">Labilibaculum euxinus</name>
    <dbReference type="NCBI Taxonomy" id="2686357"/>
    <lineage>
        <taxon>Bacteria</taxon>
        <taxon>Pseudomonadati</taxon>
        <taxon>Bacteroidota</taxon>
        <taxon>Bacteroidia</taxon>
        <taxon>Marinilabiliales</taxon>
        <taxon>Marinifilaceae</taxon>
        <taxon>Labilibaculum</taxon>
    </lineage>
</organism>
<evidence type="ECO:0000313" key="5">
    <source>
        <dbReference type="Proteomes" id="UP000462449"/>
    </source>
</evidence>
<gene>
    <name evidence="3" type="ORF">DWB62_019835</name>
    <name evidence="2" type="ORF">GNY23_19835</name>
</gene>
<sequence length="252" mass="29396">MRNLLGIIFFLLALNCFSQNMETTNFIKEIEKADISNLLTISKFQIENDTTWVQRPEPVGFIGENYQRIRMKFISIIQNNSNKLEYFVYGKTKVKNNVCDFQGLLRISETQLYKNSDISSIQQGYIKGEYEFFENPNQSGTGIFKGIFQTSFYLNENGKIIYDALMWVSDGFTNNEFIGNWTSYQTKGTKTCNWGDFRIPESGDFDCGAGEFSPSEKYAQFGWQTYILANTYWKESPEIESARKKELLKWWQ</sequence>
<keyword evidence="4" id="KW-1185">Reference proteome</keyword>
<evidence type="ECO:0000313" key="4">
    <source>
        <dbReference type="Proteomes" id="UP000285951"/>
    </source>
</evidence>
<evidence type="ECO:0000256" key="1">
    <source>
        <dbReference type="SAM" id="SignalP"/>
    </source>
</evidence>
<dbReference type="AlphaFoldDB" id="A0A7M4DBN5"/>
<feature type="chain" id="PRO_5029501362" evidence="1">
    <location>
        <begin position="19"/>
        <end position="252"/>
    </location>
</feature>
<dbReference type="Proteomes" id="UP000462449">
    <property type="component" value="Unassembled WGS sequence"/>
</dbReference>
<name>A0A7M4DBN5_9BACT</name>
<dbReference type="EMBL" id="WOTW01000078">
    <property type="protein sequence ID" value="MUP40064.1"/>
    <property type="molecule type" value="Genomic_DNA"/>
</dbReference>